<comment type="caution">
    <text evidence="1">The sequence shown here is derived from an EMBL/GenBank/DDBJ whole genome shotgun (WGS) entry which is preliminary data.</text>
</comment>
<dbReference type="EMBL" id="JBEZVE010000012">
    <property type="protein sequence ID" value="MEU3783399.1"/>
    <property type="molecule type" value="Genomic_DNA"/>
</dbReference>
<reference evidence="1 2" key="1">
    <citation type="submission" date="2024-06" db="EMBL/GenBank/DDBJ databases">
        <title>The Natural Products Discovery Center: Release of the First 8490 Sequenced Strains for Exploring Actinobacteria Biosynthetic Diversity.</title>
        <authorList>
            <person name="Kalkreuter E."/>
            <person name="Kautsar S.A."/>
            <person name="Yang D."/>
            <person name="Bader C.D."/>
            <person name="Teijaro C.N."/>
            <person name="Fluegel L."/>
            <person name="Davis C.M."/>
            <person name="Simpson J.R."/>
            <person name="Lauterbach L."/>
            <person name="Steele A.D."/>
            <person name="Gui C."/>
            <person name="Meng S."/>
            <person name="Li G."/>
            <person name="Viehrig K."/>
            <person name="Ye F."/>
            <person name="Su P."/>
            <person name="Kiefer A.F."/>
            <person name="Nichols A."/>
            <person name="Cepeda A.J."/>
            <person name="Yan W."/>
            <person name="Fan B."/>
            <person name="Jiang Y."/>
            <person name="Adhikari A."/>
            <person name="Zheng C.-J."/>
            <person name="Schuster L."/>
            <person name="Cowan T.M."/>
            <person name="Smanski M.J."/>
            <person name="Chevrette M.G."/>
            <person name="De Carvalho L.P.S."/>
            <person name="Shen B."/>
        </authorList>
    </citation>
    <scope>NUCLEOTIDE SEQUENCE [LARGE SCALE GENOMIC DNA]</scope>
    <source>
        <strain evidence="1 2">NPDC033843</strain>
    </source>
</reference>
<sequence>MTLAQPPLLVHGAGHPARATRLLIRDLVRGGQGIADAADLKVTPLQRPACGIRVADGSAVIHGARPWQGSYGQSNVGDALVDIEPTGPFARTDLLVLRIEDPQYEGERDPARDQIGYFHVVRGVDAETTTAPEGMSAIPLARIALPRDTGTVTADMITDLRQLANPRHRHDVHTAYPTTTQQLPGERGTWQTWPVEAAWDVTIPAWATQATVTVTVSGLRIEGGTVWAELRPVLGGTTGRGTVIDDNQTGIHRVPATLAHTYPLASSLRGTVQRLTLQTNESAKYGKGDLTVAEGTAIVATVDFTESPE</sequence>
<dbReference type="Proteomes" id="UP001550739">
    <property type="component" value="Unassembled WGS sequence"/>
</dbReference>
<gene>
    <name evidence="1" type="ORF">AB0E89_23105</name>
</gene>
<name>A0ABV2ZLG2_9ACTN</name>
<proteinExistence type="predicted"/>
<keyword evidence="2" id="KW-1185">Reference proteome</keyword>
<evidence type="ECO:0000313" key="2">
    <source>
        <dbReference type="Proteomes" id="UP001550739"/>
    </source>
</evidence>
<accession>A0ABV2ZLG2</accession>
<dbReference type="RefSeq" id="WP_361704555.1">
    <property type="nucleotide sequence ID" value="NZ_JBEZVE010000012.1"/>
</dbReference>
<evidence type="ECO:0000313" key="1">
    <source>
        <dbReference type="EMBL" id="MEU3783399.1"/>
    </source>
</evidence>
<organism evidence="1 2">
    <name type="scientific">Streptomyces sp. 900129855</name>
    <dbReference type="NCBI Taxonomy" id="3155129"/>
    <lineage>
        <taxon>Bacteria</taxon>
        <taxon>Bacillati</taxon>
        <taxon>Actinomycetota</taxon>
        <taxon>Actinomycetes</taxon>
        <taxon>Kitasatosporales</taxon>
        <taxon>Streptomycetaceae</taxon>
        <taxon>Streptomyces</taxon>
    </lineage>
</organism>
<protein>
    <submittedName>
        <fullName evidence="1">Uncharacterized protein</fullName>
    </submittedName>
</protein>